<dbReference type="EMBL" id="QOUX01000001">
    <property type="protein sequence ID" value="RXJ04300.1"/>
    <property type="molecule type" value="Genomic_DNA"/>
</dbReference>
<dbReference type="InterPro" id="IPR000192">
    <property type="entry name" value="Aminotrans_V_dom"/>
</dbReference>
<dbReference type="Gene3D" id="3.90.1150.10">
    <property type="entry name" value="Aspartate Aminotransferase, domain 1"/>
    <property type="match status" value="1"/>
</dbReference>
<comment type="caution">
    <text evidence="2">The sequence shown here is derived from an EMBL/GenBank/DDBJ whole genome shotgun (WGS) entry which is preliminary data.</text>
</comment>
<dbReference type="OrthoDB" id="9804366at2"/>
<dbReference type="InterPro" id="IPR015424">
    <property type="entry name" value="PyrdxlP-dep_Trfase"/>
</dbReference>
<dbReference type="InterPro" id="IPR015422">
    <property type="entry name" value="PyrdxlP-dep_Trfase_small"/>
</dbReference>
<protein>
    <submittedName>
        <fullName evidence="2">Aminotransferase class V-fold PLP-dependent enzyme</fullName>
    </submittedName>
</protein>
<keyword evidence="3" id="KW-1185">Reference proteome</keyword>
<dbReference type="PANTHER" id="PTHR43686">
    <property type="entry name" value="SULFURTRANSFERASE-RELATED"/>
    <property type="match status" value="1"/>
</dbReference>
<dbReference type="PANTHER" id="PTHR43686:SF1">
    <property type="entry name" value="AMINOTRAN_5 DOMAIN-CONTAINING PROTEIN"/>
    <property type="match status" value="1"/>
</dbReference>
<keyword evidence="2" id="KW-0808">Transferase</keyword>
<keyword evidence="2" id="KW-0032">Aminotransferase</keyword>
<organism evidence="2 3">
    <name type="scientific">Anaerobacillus alkaliphilus</name>
    <dbReference type="NCBI Taxonomy" id="1548597"/>
    <lineage>
        <taxon>Bacteria</taxon>
        <taxon>Bacillati</taxon>
        <taxon>Bacillota</taxon>
        <taxon>Bacilli</taxon>
        <taxon>Bacillales</taxon>
        <taxon>Bacillaceae</taxon>
        <taxon>Anaerobacillus</taxon>
    </lineage>
</organism>
<dbReference type="Proteomes" id="UP000290649">
    <property type="component" value="Unassembled WGS sequence"/>
</dbReference>
<feature type="domain" description="Aminotransferase class V" evidence="1">
    <location>
        <begin position="40"/>
        <end position="441"/>
    </location>
</feature>
<evidence type="ECO:0000313" key="3">
    <source>
        <dbReference type="Proteomes" id="UP000290649"/>
    </source>
</evidence>
<sequence>MSKLERYFKQYRKHIVGLNEAYLTAYGKKKLLYADWVASGRLYKPIETKLVNTIGPFVANTHTDSNVTGAAMTAAYTYAHDLIKKHVNAGENSDVIITYGFGMTGVVNKLQRMLGLRIPEKYKERIYIKPENRPVVLITHMEHHSNHTSWLETIADVVVVEPDQNNLVSLVNLRNELEKYKHRNYIIGAFTACSNVTGIETPYHAMAKIIHEYGGVCFVDFACSAPYVDINMRPKDKMEQLDAIFFSPHKFLGGPGSSGVLIFNRDLYKNKVPDHPGGGTVQWTNPWGGRSYFLDIEKREDGGTPGFLQTIKTALCIGLKEQMGTKQMKQREQELLKIAFDGLGEIDGLHILEKNIRRRLGVISFYMDGIHYNLITKLLCDRYGIQVRGGCACAGTYGHYLLGITPEQSKQITTKIDQGDLSVKPGWVRLSLHPTMTNAELLYIINAIKQIVENKDVWSQDYLYNAKNNEYYHKTFNGGLDVKEWFSN</sequence>
<dbReference type="RefSeq" id="WP_129076648.1">
    <property type="nucleotide sequence ID" value="NZ_QOUX01000001.1"/>
</dbReference>
<accession>A0A4Q0VXV0</accession>
<dbReference type="GO" id="GO:0008483">
    <property type="term" value="F:transaminase activity"/>
    <property type="evidence" value="ECO:0007669"/>
    <property type="project" value="UniProtKB-KW"/>
</dbReference>
<reference evidence="2 3" key="1">
    <citation type="journal article" date="2019" name="Int. J. Syst. Evol. Microbiol.">
        <title>Anaerobacillus alkaliphilus sp. nov., a novel alkaliphilic and moderately halophilic bacterium.</title>
        <authorList>
            <person name="Borsodi A.K."/>
            <person name="Aszalos J.M."/>
            <person name="Bihari P."/>
            <person name="Nagy I."/>
            <person name="Schumann P."/>
            <person name="Sproer C."/>
            <person name="Kovacs A.L."/>
            <person name="Boka K."/>
            <person name="Dobosy P."/>
            <person name="Ovari M."/>
            <person name="Szili-Kovacs T."/>
            <person name="Toth E."/>
        </authorList>
    </citation>
    <scope>NUCLEOTIDE SEQUENCE [LARGE SCALE GENOMIC DNA]</scope>
    <source>
        <strain evidence="2 3">B16-10</strain>
    </source>
</reference>
<name>A0A4Q0VXV0_9BACI</name>
<evidence type="ECO:0000313" key="2">
    <source>
        <dbReference type="EMBL" id="RXJ04300.1"/>
    </source>
</evidence>
<dbReference type="InterPro" id="IPR015421">
    <property type="entry name" value="PyrdxlP-dep_Trfase_major"/>
</dbReference>
<dbReference type="Gene3D" id="3.40.640.10">
    <property type="entry name" value="Type I PLP-dependent aspartate aminotransferase-like (Major domain)"/>
    <property type="match status" value="1"/>
</dbReference>
<dbReference type="Pfam" id="PF00266">
    <property type="entry name" value="Aminotran_5"/>
    <property type="match status" value="1"/>
</dbReference>
<dbReference type="SUPFAM" id="SSF53383">
    <property type="entry name" value="PLP-dependent transferases"/>
    <property type="match status" value="1"/>
</dbReference>
<gene>
    <name evidence="2" type="ORF">DS745_02635</name>
</gene>
<dbReference type="AlphaFoldDB" id="A0A4Q0VXV0"/>
<proteinExistence type="predicted"/>
<evidence type="ECO:0000259" key="1">
    <source>
        <dbReference type="Pfam" id="PF00266"/>
    </source>
</evidence>